<evidence type="ECO:0000313" key="1">
    <source>
        <dbReference type="EMBL" id="KPQ42145.1"/>
    </source>
</evidence>
<proteinExistence type="predicted"/>
<sequence length="196" mass="21796">MVIVHPYITDTFVSYKGDTIITRLSLAVLLEDDYTGEEPVGYVEVMYREGNQKAIKNLSGYYTFTDMAAGNNTVSVRSKMYYSLELSVNPFLLDPKDPVLEILLKPLPSYPFPANATLVRGLLSNPDMNLTGNVNIKAIEPGIETISDNMGEFVLYFRDVKNKKITIELKKNGASKTVETNLDEGKTISLGKIAFP</sequence>
<comment type="caution">
    <text evidence="1">The sequence shown here is derived from an EMBL/GenBank/DDBJ whole genome shotgun (WGS) entry which is preliminary data.</text>
</comment>
<dbReference type="AlphaFoldDB" id="A0A0P7ZF59"/>
<organism evidence="1 2">
    <name type="scientific">Candidatus Methanoperedens nitratireducens</name>
    <dbReference type="NCBI Taxonomy" id="1392998"/>
    <lineage>
        <taxon>Archaea</taxon>
        <taxon>Methanobacteriati</taxon>
        <taxon>Methanobacteriota</taxon>
        <taxon>Stenosarchaea group</taxon>
        <taxon>Methanomicrobia</taxon>
        <taxon>Methanosarcinales</taxon>
        <taxon>ANME-2 cluster</taxon>
        <taxon>Candidatus Methanoperedentaceae</taxon>
        <taxon>Candidatus Methanoperedens</taxon>
    </lineage>
</organism>
<dbReference type="InterPro" id="IPR008969">
    <property type="entry name" value="CarboxyPept-like_regulatory"/>
</dbReference>
<accession>A0A0P7ZF59</accession>
<name>A0A0P7ZF59_9EURY</name>
<dbReference type="Proteomes" id="UP000050360">
    <property type="component" value="Unassembled WGS sequence"/>
</dbReference>
<protein>
    <submittedName>
        <fullName evidence="1">Uncharacterized protein</fullName>
    </submittedName>
</protein>
<evidence type="ECO:0000313" key="2">
    <source>
        <dbReference type="Proteomes" id="UP000050360"/>
    </source>
</evidence>
<reference evidence="1 2" key="1">
    <citation type="submission" date="2015-09" db="EMBL/GenBank/DDBJ databases">
        <title>A metagenomics-based metabolic model of nitrate-dependent anaerobic oxidation of methane by Methanoperedens-like archaea.</title>
        <authorList>
            <person name="Arshad A."/>
            <person name="Speth D.R."/>
            <person name="De Graaf R.M."/>
            <person name="Op Den Camp H.J."/>
            <person name="Jetten M.S."/>
            <person name="Welte C.U."/>
        </authorList>
    </citation>
    <scope>NUCLEOTIDE SEQUENCE [LARGE SCALE GENOMIC DNA]</scope>
</reference>
<gene>
    <name evidence="1" type="ORF">MPEBLZ_03317</name>
</gene>
<dbReference type="SUPFAM" id="SSF49464">
    <property type="entry name" value="Carboxypeptidase regulatory domain-like"/>
    <property type="match status" value="1"/>
</dbReference>
<dbReference type="EMBL" id="LKCM01000263">
    <property type="protein sequence ID" value="KPQ42145.1"/>
    <property type="molecule type" value="Genomic_DNA"/>
</dbReference>